<dbReference type="OMA" id="EDPITFP"/>
<dbReference type="RefSeq" id="XP_004362762.1">
    <property type="nucleotide sequence ID" value="XM_004362705.1"/>
</dbReference>
<dbReference type="KEGG" id="dfa:DFA_03156"/>
<dbReference type="PRINTS" id="PR01438">
    <property type="entry name" value="UNVRSLSTRESS"/>
</dbReference>
<dbReference type="PANTHER" id="PTHR31964">
    <property type="entry name" value="ADENINE NUCLEOTIDE ALPHA HYDROLASES-LIKE SUPERFAMILY PROTEIN"/>
    <property type="match status" value="1"/>
</dbReference>
<dbReference type="PANTHER" id="PTHR31964:SF113">
    <property type="entry name" value="USPA DOMAIN-CONTAINING PROTEIN"/>
    <property type="match status" value="1"/>
</dbReference>
<dbReference type="GeneID" id="14876866"/>
<evidence type="ECO:0000313" key="2">
    <source>
        <dbReference type="EMBL" id="EGG24911.1"/>
    </source>
</evidence>
<dbReference type="Proteomes" id="UP000007797">
    <property type="component" value="Unassembled WGS sequence"/>
</dbReference>
<accession>F4PGS7</accession>
<dbReference type="Gene3D" id="3.40.50.620">
    <property type="entry name" value="HUPs"/>
    <property type="match status" value="1"/>
</dbReference>
<proteinExistence type="predicted"/>
<dbReference type="OrthoDB" id="843225at2759"/>
<dbReference type="STRING" id="1054147.F4PGS7"/>
<dbReference type="AlphaFoldDB" id="F4PGS7"/>
<evidence type="ECO:0000259" key="1">
    <source>
        <dbReference type="Pfam" id="PF00582"/>
    </source>
</evidence>
<protein>
    <recommendedName>
        <fullName evidence="1">UspA domain-containing protein</fullName>
    </recommendedName>
</protein>
<dbReference type="InterPro" id="IPR006015">
    <property type="entry name" value="Universal_stress_UspA"/>
</dbReference>
<evidence type="ECO:0000313" key="3">
    <source>
        <dbReference type="Proteomes" id="UP000007797"/>
    </source>
</evidence>
<dbReference type="Pfam" id="PF00582">
    <property type="entry name" value="Usp"/>
    <property type="match status" value="1"/>
</dbReference>
<dbReference type="InterPro" id="IPR014729">
    <property type="entry name" value="Rossmann-like_a/b/a_fold"/>
</dbReference>
<dbReference type="SUPFAM" id="SSF52402">
    <property type="entry name" value="Adenine nucleotide alpha hydrolases-like"/>
    <property type="match status" value="1"/>
</dbReference>
<sequence>MVNYLISVDESSNSEIAILEVIKHILDKEKDTLFLISVAEDPITFPSSAMSAVIMTESLKAIEQKSKNILIQRAAIAKHLGVKNVRALLGHGNHVGEAVCKAAEEKQIDFLVVGRRGMGQVKRIFLGSTSRYILEHSPCNVICIKETEEMKSRLLNEQRIEQQQDVENYHDFERLHLHI</sequence>
<dbReference type="InterPro" id="IPR006016">
    <property type="entry name" value="UspA"/>
</dbReference>
<feature type="domain" description="UspA" evidence="1">
    <location>
        <begin position="5"/>
        <end position="145"/>
    </location>
</feature>
<keyword evidence="3" id="KW-1185">Reference proteome</keyword>
<dbReference type="EMBL" id="GL883006">
    <property type="protein sequence ID" value="EGG24911.1"/>
    <property type="molecule type" value="Genomic_DNA"/>
</dbReference>
<dbReference type="CDD" id="cd23659">
    <property type="entry name" value="USP_At3g01520-like"/>
    <property type="match status" value="1"/>
</dbReference>
<reference evidence="3" key="1">
    <citation type="journal article" date="2011" name="Genome Res.">
        <title>Phylogeny-wide analysis of social amoeba genomes highlights ancient origins for complex intercellular communication.</title>
        <authorList>
            <person name="Heidel A.J."/>
            <person name="Lawal H.M."/>
            <person name="Felder M."/>
            <person name="Schilde C."/>
            <person name="Helps N.R."/>
            <person name="Tunggal B."/>
            <person name="Rivero F."/>
            <person name="John U."/>
            <person name="Schleicher M."/>
            <person name="Eichinger L."/>
            <person name="Platzer M."/>
            <person name="Noegel A.A."/>
            <person name="Schaap P."/>
            <person name="Gloeckner G."/>
        </authorList>
    </citation>
    <scope>NUCLEOTIDE SEQUENCE [LARGE SCALE GENOMIC DNA]</scope>
    <source>
        <strain evidence="3">SH3</strain>
    </source>
</reference>
<gene>
    <name evidence="2" type="ORF">DFA_03156</name>
</gene>
<organism evidence="2 3">
    <name type="scientific">Cavenderia fasciculata</name>
    <name type="common">Slime mold</name>
    <name type="synonym">Dictyostelium fasciculatum</name>
    <dbReference type="NCBI Taxonomy" id="261658"/>
    <lineage>
        <taxon>Eukaryota</taxon>
        <taxon>Amoebozoa</taxon>
        <taxon>Evosea</taxon>
        <taxon>Eumycetozoa</taxon>
        <taxon>Dictyostelia</taxon>
        <taxon>Acytosteliales</taxon>
        <taxon>Cavenderiaceae</taxon>
        <taxon>Cavenderia</taxon>
    </lineage>
</organism>
<name>F4PGS7_CACFS</name>